<protein>
    <submittedName>
        <fullName evidence="1">Uncharacterized protein</fullName>
    </submittedName>
</protein>
<dbReference type="InterPro" id="IPR029035">
    <property type="entry name" value="DHS-like_NAD/FAD-binding_dom"/>
</dbReference>
<reference evidence="1" key="1">
    <citation type="journal article" date="2014" name="Front. Microbiol.">
        <title>High frequency of phylogenetically diverse reductive dehalogenase-homologous genes in deep subseafloor sedimentary metagenomes.</title>
        <authorList>
            <person name="Kawai M."/>
            <person name="Futagami T."/>
            <person name="Toyoda A."/>
            <person name="Takaki Y."/>
            <person name="Nishi S."/>
            <person name="Hori S."/>
            <person name="Arai W."/>
            <person name="Tsubouchi T."/>
            <person name="Morono Y."/>
            <person name="Uchiyama I."/>
            <person name="Ito T."/>
            <person name="Fujiyama A."/>
            <person name="Inagaki F."/>
            <person name="Takami H."/>
        </authorList>
    </citation>
    <scope>NUCLEOTIDE SEQUENCE</scope>
    <source>
        <strain evidence="1">Expedition CK06-06</strain>
    </source>
</reference>
<dbReference type="GO" id="GO:0019385">
    <property type="term" value="P:methanogenesis, from acetate"/>
    <property type="evidence" value="ECO:0007669"/>
    <property type="project" value="InterPro"/>
</dbReference>
<dbReference type="Pfam" id="PF02552">
    <property type="entry name" value="CO_dh"/>
    <property type="match status" value="1"/>
</dbReference>
<gene>
    <name evidence="1" type="ORF">S06H3_08703</name>
</gene>
<evidence type="ECO:0000313" key="1">
    <source>
        <dbReference type="EMBL" id="GAI10721.1"/>
    </source>
</evidence>
<name>X1LY32_9ZZZZ</name>
<sequence length="43" mass="5146">HLKTMTLDKYYFPHANYSLPNFKKDEQWKAFLEDLISELKKGG</sequence>
<dbReference type="Gene3D" id="3.40.50.1220">
    <property type="entry name" value="TPP-binding domain"/>
    <property type="match status" value="1"/>
</dbReference>
<dbReference type="AlphaFoldDB" id="X1LY32"/>
<accession>X1LY32</accession>
<dbReference type="InterPro" id="IPR003704">
    <property type="entry name" value="CdhB"/>
</dbReference>
<dbReference type="EMBL" id="BARV01003715">
    <property type="protein sequence ID" value="GAI10721.1"/>
    <property type="molecule type" value="Genomic_DNA"/>
</dbReference>
<organism evidence="1">
    <name type="scientific">marine sediment metagenome</name>
    <dbReference type="NCBI Taxonomy" id="412755"/>
    <lineage>
        <taxon>unclassified sequences</taxon>
        <taxon>metagenomes</taxon>
        <taxon>ecological metagenomes</taxon>
    </lineage>
</organism>
<dbReference type="SUPFAM" id="SSF52467">
    <property type="entry name" value="DHS-like NAD/FAD-binding domain"/>
    <property type="match status" value="1"/>
</dbReference>
<proteinExistence type="predicted"/>
<feature type="non-terminal residue" evidence="1">
    <location>
        <position position="1"/>
    </location>
</feature>
<comment type="caution">
    <text evidence="1">The sequence shown here is derived from an EMBL/GenBank/DDBJ whole genome shotgun (WGS) entry which is preliminary data.</text>
</comment>